<sequence length="63" mass="7429">MAKTEETSPAGERRKEFSDMHYGSKGWYVEELKKKGITHYEGRKLQSFKKYFLANLLETKKQA</sequence>
<dbReference type="Proteomes" id="UP000002878">
    <property type="component" value="Chromosome"/>
</dbReference>
<dbReference type="InterPro" id="IPR022580">
    <property type="entry name" value="DUF2639"/>
</dbReference>
<accession>I2C2G1</accession>
<organism evidence="1 2">
    <name type="scientific">Bacillus amyloliquefaciens (strain Y2)</name>
    <name type="common">Bacillus amyloliquefaciens subsp. plantarum (strain B9601-Y2)</name>
    <dbReference type="NCBI Taxonomy" id="1155777"/>
    <lineage>
        <taxon>Bacteria</taxon>
        <taxon>Bacillati</taxon>
        <taxon>Bacillota</taxon>
        <taxon>Bacilli</taxon>
        <taxon>Bacillales</taxon>
        <taxon>Bacillaceae</taxon>
        <taxon>Bacillus</taxon>
        <taxon>Bacillus amyloliquefaciens group</taxon>
    </lineage>
</organism>
<name>I2C2G1_BACAY</name>
<protein>
    <recommendedName>
        <fullName evidence="3">DUF2639 domain-containing protein</fullName>
    </recommendedName>
</protein>
<evidence type="ECO:0000313" key="1">
    <source>
        <dbReference type="EMBL" id="AFJ60835.1"/>
    </source>
</evidence>
<dbReference type="KEGG" id="bqy:MUS_0782"/>
<proteinExistence type="predicted"/>
<reference evidence="1 2" key="1">
    <citation type="journal article" date="2012" name="J. Biotechnol.">
        <title>Genome sequence of the plant growth promoting strain Bacillus amyloliquefaciens subsp. plantarum B9601-Y2 and expression of mersacidin and other secondary metabolites.</title>
        <authorList>
            <person name="He P."/>
            <person name="Hao K."/>
            <person name="Blom J."/>
            <person name="Ruckert C."/>
            <person name="Vater J."/>
            <person name="Mao Z."/>
            <person name="Wu Y."/>
            <person name="Hou M."/>
            <person name="He P."/>
            <person name="He Y."/>
            <person name="Borriss R."/>
        </authorList>
    </citation>
    <scope>NUCLEOTIDE SEQUENCE [LARGE SCALE GENOMIC DNA]</scope>
    <source>
        <strain evidence="1">Y2</strain>
    </source>
</reference>
<dbReference type="HOGENOM" id="CLU_179072_2_0_9"/>
<dbReference type="EMBL" id="CP003332">
    <property type="protein sequence ID" value="AFJ60835.1"/>
    <property type="molecule type" value="Genomic_DNA"/>
</dbReference>
<gene>
    <name evidence="1" type="ORF">MUS_0782</name>
</gene>
<evidence type="ECO:0000313" key="2">
    <source>
        <dbReference type="Proteomes" id="UP000002878"/>
    </source>
</evidence>
<dbReference type="AlphaFoldDB" id="I2C2G1"/>
<dbReference type="Pfam" id="PF11121">
    <property type="entry name" value="DUF2639"/>
    <property type="match status" value="1"/>
</dbReference>
<evidence type="ECO:0008006" key="3">
    <source>
        <dbReference type="Google" id="ProtNLM"/>
    </source>
</evidence>
<dbReference type="PATRIC" id="fig|1126211.3.peg.748"/>